<protein>
    <recommendedName>
        <fullName evidence="2">histidine kinase</fullName>
        <ecNumber evidence="2">2.7.13.3</ecNumber>
    </recommendedName>
</protein>
<feature type="transmembrane region" description="Helical" evidence="9">
    <location>
        <begin position="59"/>
        <end position="85"/>
    </location>
</feature>
<evidence type="ECO:0000256" key="9">
    <source>
        <dbReference type="SAM" id="Phobius"/>
    </source>
</evidence>
<keyword evidence="5" id="KW-0547">Nucleotide-binding</keyword>
<keyword evidence="8" id="KW-0902">Two-component regulatory system</keyword>
<dbReference type="AlphaFoldDB" id="A0A4R2JXP8"/>
<sequence>MLMRAGYGVLGGVLALAQVATMVTAVRFPDVALLAAGAVGGGSVAVVPRFPRVAHAVAVLGYVAMISAGVKGGGCFFAVVITAYAVAVRGWWGWAGFGMAASVAVELWARLPADHTVATAVMVGAAALLGHSARQTAIRAGQLEQRLHELRSSQASLAAATATAERGRVARYLHDVVIACLGGVRGQAVRARRLLTDDDRAAAKITLGRIESASRDTLAEMRGVLKAIRAPAETPTWPGIDQVGHLVSTVRASGVSVRFEQTGTPVPLPAGTDRAAYRIVEEALANVLQHAGDATVRVTLAYTPAELVIDVVNGPGWTLRKWSVGHGLTAMREHAVTNRGQFSATPLPDGGFHVTATLPL</sequence>
<accession>A0A4R2JXP8</accession>
<feature type="transmembrane region" description="Helical" evidence="9">
    <location>
        <begin position="31"/>
        <end position="47"/>
    </location>
</feature>
<dbReference type="Gene3D" id="3.30.565.10">
    <property type="entry name" value="Histidine kinase-like ATPase, C-terminal domain"/>
    <property type="match status" value="1"/>
</dbReference>
<dbReference type="Proteomes" id="UP000295680">
    <property type="component" value="Unassembled WGS sequence"/>
</dbReference>
<dbReference type="EC" id="2.7.13.3" evidence="2"/>
<evidence type="ECO:0000256" key="5">
    <source>
        <dbReference type="ARBA" id="ARBA00022741"/>
    </source>
</evidence>
<dbReference type="OrthoDB" id="227596at2"/>
<proteinExistence type="predicted"/>
<evidence type="ECO:0000256" key="8">
    <source>
        <dbReference type="ARBA" id="ARBA00023012"/>
    </source>
</evidence>
<keyword evidence="6 11" id="KW-0418">Kinase</keyword>
<evidence type="ECO:0000256" key="4">
    <source>
        <dbReference type="ARBA" id="ARBA00022679"/>
    </source>
</evidence>
<evidence type="ECO:0000259" key="10">
    <source>
        <dbReference type="Pfam" id="PF07730"/>
    </source>
</evidence>
<comment type="catalytic activity">
    <reaction evidence="1">
        <text>ATP + protein L-histidine = ADP + protein N-phospho-L-histidine.</text>
        <dbReference type="EC" id="2.7.13.3"/>
    </reaction>
</comment>
<evidence type="ECO:0000313" key="11">
    <source>
        <dbReference type="EMBL" id="TCO62136.1"/>
    </source>
</evidence>
<dbReference type="Gene3D" id="1.20.5.1930">
    <property type="match status" value="1"/>
</dbReference>
<evidence type="ECO:0000256" key="2">
    <source>
        <dbReference type="ARBA" id="ARBA00012438"/>
    </source>
</evidence>
<keyword evidence="7" id="KW-0067">ATP-binding</keyword>
<dbReference type="GO" id="GO:0000155">
    <property type="term" value="F:phosphorelay sensor kinase activity"/>
    <property type="evidence" value="ECO:0007669"/>
    <property type="project" value="InterPro"/>
</dbReference>
<dbReference type="InterPro" id="IPR011712">
    <property type="entry name" value="Sig_transdc_His_kin_sub3_dim/P"/>
</dbReference>
<dbReference type="InterPro" id="IPR036890">
    <property type="entry name" value="HATPase_C_sf"/>
</dbReference>
<dbReference type="EMBL" id="SLWS01000002">
    <property type="protein sequence ID" value="TCO62136.1"/>
    <property type="molecule type" value="Genomic_DNA"/>
</dbReference>
<comment type="caution">
    <text evidence="11">The sequence shown here is derived from an EMBL/GenBank/DDBJ whole genome shotgun (WGS) entry which is preliminary data.</text>
</comment>
<keyword evidence="12" id="KW-1185">Reference proteome</keyword>
<dbReference type="CDD" id="cd16917">
    <property type="entry name" value="HATPase_UhpB-NarQ-NarX-like"/>
    <property type="match status" value="1"/>
</dbReference>
<dbReference type="GO" id="GO:0046983">
    <property type="term" value="F:protein dimerization activity"/>
    <property type="evidence" value="ECO:0007669"/>
    <property type="project" value="InterPro"/>
</dbReference>
<dbReference type="Pfam" id="PF07730">
    <property type="entry name" value="HisKA_3"/>
    <property type="match status" value="1"/>
</dbReference>
<dbReference type="SUPFAM" id="SSF55874">
    <property type="entry name" value="ATPase domain of HSP90 chaperone/DNA topoisomerase II/histidine kinase"/>
    <property type="match status" value="1"/>
</dbReference>
<dbReference type="PANTHER" id="PTHR24421">
    <property type="entry name" value="NITRATE/NITRITE SENSOR PROTEIN NARX-RELATED"/>
    <property type="match status" value="1"/>
</dbReference>
<keyword evidence="9" id="KW-0472">Membrane</keyword>
<name>A0A4R2JXP8_9PSEU</name>
<evidence type="ECO:0000313" key="12">
    <source>
        <dbReference type="Proteomes" id="UP000295680"/>
    </source>
</evidence>
<feature type="domain" description="Signal transduction histidine kinase subgroup 3 dimerisation and phosphoacceptor" evidence="10">
    <location>
        <begin position="165"/>
        <end position="232"/>
    </location>
</feature>
<evidence type="ECO:0000256" key="3">
    <source>
        <dbReference type="ARBA" id="ARBA00022553"/>
    </source>
</evidence>
<reference evidence="11 12" key="1">
    <citation type="submission" date="2019-03" db="EMBL/GenBank/DDBJ databases">
        <title>Genomic Encyclopedia of Type Strains, Phase IV (KMG-IV): sequencing the most valuable type-strain genomes for metagenomic binning, comparative biology and taxonomic classification.</title>
        <authorList>
            <person name="Goeker M."/>
        </authorList>
    </citation>
    <scope>NUCLEOTIDE SEQUENCE [LARGE SCALE GENOMIC DNA]</scope>
    <source>
        <strain evidence="11 12">DSM 45934</strain>
    </source>
</reference>
<evidence type="ECO:0000256" key="6">
    <source>
        <dbReference type="ARBA" id="ARBA00022777"/>
    </source>
</evidence>
<evidence type="ECO:0000256" key="1">
    <source>
        <dbReference type="ARBA" id="ARBA00000085"/>
    </source>
</evidence>
<keyword evidence="3" id="KW-0597">Phosphoprotein</keyword>
<evidence type="ECO:0000256" key="7">
    <source>
        <dbReference type="ARBA" id="ARBA00022840"/>
    </source>
</evidence>
<dbReference type="InterPro" id="IPR050482">
    <property type="entry name" value="Sensor_HK_TwoCompSys"/>
</dbReference>
<keyword evidence="9" id="KW-0812">Transmembrane</keyword>
<keyword evidence="9" id="KW-1133">Transmembrane helix</keyword>
<dbReference type="GO" id="GO:0005524">
    <property type="term" value="F:ATP binding"/>
    <property type="evidence" value="ECO:0007669"/>
    <property type="project" value="UniProtKB-KW"/>
</dbReference>
<dbReference type="RefSeq" id="WP_132113681.1">
    <property type="nucleotide sequence ID" value="NZ_SLWS01000002.1"/>
</dbReference>
<organism evidence="11 12">
    <name type="scientific">Actinocrispum wychmicini</name>
    <dbReference type="NCBI Taxonomy" id="1213861"/>
    <lineage>
        <taxon>Bacteria</taxon>
        <taxon>Bacillati</taxon>
        <taxon>Actinomycetota</taxon>
        <taxon>Actinomycetes</taxon>
        <taxon>Pseudonocardiales</taxon>
        <taxon>Pseudonocardiaceae</taxon>
        <taxon>Actinocrispum</taxon>
    </lineage>
</organism>
<dbReference type="GO" id="GO:0016020">
    <property type="term" value="C:membrane"/>
    <property type="evidence" value="ECO:0007669"/>
    <property type="project" value="InterPro"/>
</dbReference>
<gene>
    <name evidence="11" type="ORF">EV192_102273</name>
</gene>
<keyword evidence="4" id="KW-0808">Transferase</keyword>
<dbReference type="PANTHER" id="PTHR24421:SF10">
    <property type="entry name" value="NITRATE_NITRITE SENSOR PROTEIN NARQ"/>
    <property type="match status" value="1"/>
</dbReference>